<dbReference type="PANTHER" id="PTHR47260">
    <property type="entry name" value="UPF0644 PROTEIN PB2B4.06"/>
    <property type="match status" value="1"/>
</dbReference>
<dbReference type="CDD" id="cd03443">
    <property type="entry name" value="PaaI_thioesterase"/>
    <property type="match status" value="1"/>
</dbReference>
<dbReference type="InterPro" id="IPR029069">
    <property type="entry name" value="HotDog_dom_sf"/>
</dbReference>
<sequence>MSEGQNEPSSLLTSDAGNSSPLLRDDGMCFGCGSENPIGLHLTFAWDGDTYGARFVPEACHQGWVGRVHGGILALVLDEVLSRAALERHGLDWVTAELTTRLVRPAPTGEPLIVRGRIDSVRSKMILCSGEVVDERSGAVIARGVAKMMRPR</sequence>
<dbReference type="InterPro" id="IPR006683">
    <property type="entry name" value="Thioestr_dom"/>
</dbReference>
<gene>
    <name evidence="1" type="ORF">CCAX7_64100</name>
</gene>
<dbReference type="EMBL" id="AP025739">
    <property type="protein sequence ID" value="BDI34359.1"/>
    <property type="molecule type" value="Genomic_DNA"/>
</dbReference>
<evidence type="ECO:0000313" key="2">
    <source>
        <dbReference type="Proteomes" id="UP000287394"/>
    </source>
</evidence>
<name>A0A402CQS4_9BACT</name>
<dbReference type="InterPro" id="IPR052061">
    <property type="entry name" value="PTE-AB_protein"/>
</dbReference>
<dbReference type="Pfam" id="PF03061">
    <property type="entry name" value="4HBT"/>
    <property type="match status" value="1"/>
</dbReference>
<dbReference type="PANTHER" id="PTHR47260:SF1">
    <property type="entry name" value="UPF0644 PROTEIN PB2B4.06"/>
    <property type="match status" value="1"/>
</dbReference>
<proteinExistence type="predicted"/>
<dbReference type="Proteomes" id="UP000287394">
    <property type="component" value="Chromosome"/>
</dbReference>
<dbReference type="KEGG" id="ccot:CCAX7_64100"/>
<reference evidence="1 2" key="1">
    <citation type="journal article" date="2019" name="Int. J. Syst. Evol. Microbiol.">
        <title>Capsulimonas corticalis gen. nov., sp. nov., an aerobic capsulated bacterium, of a novel bacterial order, Capsulimonadales ord. nov., of the class Armatimonadia of the phylum Armatimonadetes.</title>
        <authorList>
            <person name="Li J."/>
            <person name="Kudo C."/>
            <person name="Tonouchi A."/>
        </authorList>
    </citation>
    <scope>NUCLEOTIDE SEQUENCE [LARGE SCALE GENOMIC DNA]</scope>
    <source>
        <strain evidence="1 2">AX-7</strain>
    </source>
</reference>
<organism evidence="1 2">
    <name type="scientific">Capsulimonas corticalis</name>
    <dbReference type="NCBI Taxonomy" id="2219043"/>
    <lineage>
        <taxon>Bacteria</taxon>
        <taxon>Bacillati</taxon>
        <taxon>Armatimonadota</taxon>
        <taxon>Armatimonadia</taxon>
        <taxon>Capsulimonadales</taxon>
        <taxon>Capsulimonadaceae</taxon>
        <taxon>Capsulimonas</taxon>
    </lineage>
</organism>
<dbReference type="AlphaFoldDB" id="A0A402CQS4"/>
<dbReference type="OrthoDB" id="9792301at2"/>
<evidence type="ECO:0000313" key="1">
    <source>
        <dbReference type="EMBL" id="BDI34359.1"/>
    </source>
</evidence>
<accession>A0A402CQS4</accession>
<protein>
    <submittedName>
        <fullName evidence="1">Phenylacetic acid degradation protein</fullName>
    </submittedName>
</protein>
<dbReference type="RefSeq" id="WP_119319730.1">
    <property type="nucleotide sequence ID" value="NZ_AP025739.1"/>
</dbReference>
<dbReference type="SUPFAM" id="SSF54637">
    <property type="entry name" value="Thioesterase/thiol ester dehydrase-isomerase"/>
    <property type="match status" value="1"/>
</dbReference>
<keyword evidence="2" id="KW-1185">Reference proteome</keyword>
<dbReference type="Gene3D" id="3.10.129.10">
    <property type="entry name" value="Hotdog Thioesterase"/>
    <property type="match status" value="1"/>
</dbReference>